<dbReference type="EMBL" id="JACGLT010000009">
    <property type="protein sequence ID" value="MBA6153492.1"/>
    <property type="molecule type" value="Genomic_DNA"/>
</dbReference>
<protein>
    <recommendedName>
        <fullName evidence="7">PS-10 peptidase S37</fullName>
    </recommendedName>
</protein>
<evidence type="ECO:0000313" key="5">
    <source>
        <dbReference type="EMBL" id="MBA6153492.1"/>
    </source>
</evidence>
<name>A0A7W2R441_9FLAO</name>
<dbReference type="PANTHER" id="PTHR11010">
    <property type="entry name" value="PROTEASE S28 PRO-X CARBOXYPEPTIDASE-RELATED"/>
    <property type="match status" value="1"/>
</dbReference>
<feature type="signal peptide" evidence="4">
    <location>
        <begin position="1"/>
        <end position="20"/>
    </location>
</feature>
<dbReference type="RefSeq" id="WP_182205792.1">
    <property type="nucleotide sequence ID" value="NZ_JACGLT010000009.1"/>
</dbReference>
<proteinExistence type="predicted"/>
<comment type="caution">
    <text evidence="5">The sequence shown here is derived from an EMBL/GenBank/DDBJ whole genome shotgun (WGS) entry which is preliminary data.</text>
</comment>
<organism evidence="5 6">
    <name type="scientific">Gelidibacter maritimus</name>
    <dbReference type="NCBI Taxonomy" id="2761487"/>
    <lineage>
        <taxon>Bacteria</taxon>
        <taxon>Pseudomonadati</taxon>
        <taxon>Bacteroidota</taxon>
        <taxon>Flavobacteriia</taxon>
        <taxon>Flavobacteriales</taxon>
        <taxon>Flavobacteriaceae</taxon>
        <taxon>Gelidibacter</taxon>
    </lineage>
</organism>
<reference evidence="5 6" key="1">
    <citation type="submission" date="2020-07" db="EMBL/GenBank/DDBJ databases">
        <title>Bacterium isolated from marine sediment.</title>
        <authorList>
            <person name="Shang D."/>
        </authorList>
    </citation>
    <scope>NUCLEOTIDE SEQUENCE [LARGE SCALE GENOMIC DNA]</scope>
    <source>
        <strain evidence="5 6">F6074</strain>
    </source>
</reference>
<evidence type="ECO:0000256" key="4">
    <source>
        <dbReference type="SAM" id="SignalP"/>
    </source>
</evidence>
<sequence length="430" mass="49771">MKKSICTVLLIFGLSSFLNAQSETLEQLLYELPDVIFTKIETPDNYEAAYELKIKQPLDHKDPSKGYFYQRAYLSHKDFKLPTVMITEGYTAIRNRVDELTHFIDANQLRIEHRYFGKSNPAETDYQYLTLEQVAADLHHINTLFRNLYPIKWVSTGRSKGGATTLFYRYFYPEDVDVSVNYVGPINTSFEEQRVYKFLDTVGTADCRKKIEKFQRHVLENKDEILPLMKAYSVGAKANFTYQNIEKAFEFSVMEYPFSFWQYGSDCDSIPDETASAYDSFLYLTQVSDITFFSDQTMTDYASHYYQSANEFGYYGYDTSKFKGLLDELPTDKNPHAAFTPNHMKVPYNDKALKGLNAWLPKHGNKIIHIYGTLDTWSASAVPKSDKVDALWFMMKGKHHGTANITEMTPSEREKLTKALERWLNIKIGN</sequence>
<dbReference type="Proteomes" id="UP000541857">
    <property type="component" value="Unassembled WGS sequence"/>
</dbReference>
<evidence type="ECO:0000256" key="3">
    <source>
        <dbReference type="ARBA" id="ARBA00022801"/>
    </source>
</evidence>
<dbReference type="PANTHER" id="PTHR11010:SF38">
    <property type="entry name" value="LYSOSOMAL PRO-X CARBOXYPEPTIDASE"/>
    <property type="match status" value="1"/>
</dbReference>
<dbReference type="GO" id="GO:0008239">
    <property type="term" value="F:dipeptidyl-peptidase activity"/>
    <property type="evidence" value="ECO:0007669"/>
    <property type="project" value="TreeGrafter"/>
</dbReference>
<evidence type="ECO:0000256" key="2">
    <source>
        <dbReference type="ARBA" id="ARBA00022729"/>
    </source>
</evidence>
<evidence type="ECO:0000256" key="1">
    <source>
        <dbReference type="ARBA" id="ARBA00022670"/>
    </source>
</evidence>
<evidence type="ECO:0008006" key="7">
    <source>
        <dbReference type="Google" id="ProtNLM"/>
    </source>
</evidence>
<dbReference type="Gene3D" id="3.40.50.1820">
    <property type="entry name" value="alpha/beta hydrolase"/>
    <property type="match status" value="2"/>
</dbReference>
<dbReference type="InterPro" id="IPR029058">
    <property type="entry name" value="AB_hydrolase_fold"/>
</dbReference>
<dbReference type="Pfam" id="PF05576">
    <property type="entry name" value="Peptidase_S37"/>
    <property type="match status" value="1"/>
</dbReference>
<keyword evidence="3" id="KW-0378">Hydrolase</keyword>
<dbReference type="SUPFAM" id="SSF53474">
    <property type="entry name" value="alpha/beta-Hydrolases"/>
    <property type="match status" value="1"/>
</dbReference>
<keyword evidence="2 4" id="KW-0732">Signal</keyword>
<dbReference type="AlphaFoldDB" id="A0A7W2R441"/>
<keyword evidence="6" id="KW-1185">Reference proteome</keyword>
<dbReference type="GO" id="GO:0006508">
    <property type="term" value="P:proteolysis"/>
    <property type="evidence" value="ECO:0007669"/>
    <property type="project" value="UniProtKB-KW"/>
</dbReference>
<keyword evidence="1" id="KW-0645">Protease</keyword>
<feature type="chain" id="PRO_5031530429" description="PS-10 peptidase S37" evidence="4">
    <location>
        <begin position="21"/>
        <end position="430"/>
    </location>
</feature>
<evidence type="ECO:0000313" key="6">
    <source>
        <dbReference type="Proteomes" id="UP000541857"/>
    </source>
</evidence>
<dbReference type="InterPro" id="IPR008761">
    <property type="entry name" value="Peptidase_S37"/>
</dbReference>
<accession>A0A7W2R441</accession>
<gene>
    <name evidence="5" type="ORF">H3Z82_12215</name>
</gene>